<protein>
    <submittedName>
        <fullName evidence="1">Uncharacterized protein</fullName>
    </submittedName>
</protein>
<evidence type="ECO:0000313" key="2">
    <source>
        <dbReference type="Proteomes" id="UP000500826"/>
    </source>
</evidence>
<accession>A0ABX6P5T6</accession>
<evidence type="ECO:0000313" key="1">
    <source>
        <dbReference type="EMBL" id="QJW85435.1"/>
    </source>
</evidence>
<proteinExistence type="predicted"/>
<name>A0ABX6P5T6_9BURK</name>
<dbReference type="Proteomes" id="UP000500826">
    <property type="component" value="Chromosome"/>
</dbReference>
<reference evidence="1 2" key="1">
    <citation type="submission" date="2020-05" db="EMBL/GenBank/DDBJ databases">
        <title>Ramlibacter rhizophilus sp. nov., isolated from rhizosphere soil of national flower Mugunghwa from South Korea.</title>
        <authorList>
            <person name="Zheng-Fei Y."/>
            <person name="Huan T."/>
        </authorList>
    </citation>
    <scope>NUCLEOTIDE SEQUENCE [LARGE SCALE GENOMIC DNA]</scope>
    <source>
        <strain evidence="1 2">H242</strain>
    </source>
</reference>
<sequence length="110" mass="11823">MHKAIWQADGNLVIRGNTRALLFRALDDARAELGKHGDATDPQVVRTLQALQTCSAPTTAACPARSTCSATRHGSRWRATSSRADRRIMRFVTAGGVDALAPAVGLRQIL</sequence>
<dbReference type="EMBL" id="CP053418">
    <property type="protein sequence ID" value="QJW85435.1"/>
    <property type="molecule type" value="Genomic_DNA"/>
</dbReference>
<reference evidence="1 2" key="2">
    <citation type="submission" date="2020-05" db="EMBL/GenBank/DDBJ databases">
        <authorList>
            <person name="Khan S.A."/>
            <person name="Jeon C.O."/>
            <person name="Chun B.H."/>
        </authorList>
    </citation>
    <scope>NUCLEOTIDE SEQUENCE [LARGE SCALE GENOMIC DNA]</scope>
    <source>
        <strain evidence="1 2">H242</strain>
    </source>
</reference>
<keyword evidence="2" id="KW-1185">Reference proteome</keyword>
<organism evidence="1 2">
    <name type="scientific">Ramlibacter terrae</name>
    <dbReference type="NCBI Taxonomy" id="2732511"/>
    <lineage>
        <taxon>Bacteria</taxon>
        <taxon>Pseudomonadati</taxon>
        <taxon>Pseudomonadota</taxon>
        <taxon>Betaproteobacteria</taxon>
        <taxon>Burkholderiales</taxon>
        <taxon>Comamonadaceae</taxon>
        <taxon>Ramlibacter</taxon>
    </lineage>
</organism>
<gene>
    <name evidence="1" type="ORF">HK414_25165</name>
</gene>